<protein>
    <submittedName>
        <fullName evidence="2">Uncharacterized protein</fullName>
    </submittedName>
</protein>
<dbReference type="Proteomes" id="UP000756346">
    <property type="component" value="Unassembled WGS sequence"/>
</dbReference>
<sequence length="373" mass="41746">MDDEHVLKDYIAQLHGQHLDTALTSLRHAVKSGDAQQVVMAIPMLLALTICPAMLGTQEAIRQSQAKNKREEHRARRCNLIASCVRPSIRAGDIDGKIVVLKHGKLYIASESTISHVDNQETTTTTTTTDGHPFAGYFLPYPDSSYEGIVSTITEDPPMLNWIYVDRETYEVKHGLRVDAQPHITGPFDCTRQDRRMTLEGWEGFVAVEETPGVWALYFDRDDNGLKGKVPFGTRVLEVELTRREKKERKPRRDEAEATTLDEMMAQHKERGRVEEEEKEQFLGKDEIFLEKFPSIREPEPAGSEVTQTAADDAIPVDWSHLSLGLDNDRESVGSKTAVPSICGDEGEPGATISDKPTAAAYQQPYVEDVSHM</sequence>
<evidence type="ECO:0000313" key="2">
    <source>
        <dbReference type="EMBL" id="KAH7024389.1"/>
    </source>
</evidence>
<dbReference type="PANTHER" id="PTHR38049:SF2">
    <property type="entry name" value="RICIN B LECTIN DOMAIN-CONTAINING PROTEIN"/>
    <property type="match status" value="1"/>
</dbReference>
<evidence type="ECO:0000313" key="3">
    <source>
        <dbReference type="Proteomes" id="UP000756346"/>
    </source>
</evidence>
<dbReference type="RefSeq" id="XP_046007937.1">
    <property type="nucleotide sequence ID" value="XM_046154968.1"/>
</dbReference>
<dbReference type="PANTHER" id="PTHR38049">
    <property type="entry name" value="RICIN B LECTIN DOMAIN-CONTAINING PROTEIN"/>
    <property type="match status" value="1"/>
</dbReference>
<reference evidence="2" key="1">
    <citation type="journal article" date="2021" name="Nat. Commun.">
        <title>Genetic determinants of endophytism in the Arabidopsis root mycobiome.</title>
        <authorList>
            <person name="Mesny F."/>
            <person name="Miyauchi S."/>
            <person name="Thiergart T."/>
            <person name="Pickel B."/>
            <person name="Atanasova L."/>
            <person name="Karlsson M."/>
            <person name="Huettel B."/>
            <person name="Barry K.W."/>
            <person name="Haridas S."/>
            <person name="Chen C."/>
            <person name="Bauer D."/>
            <person name="Andreopoulos W."/>
            <person name="Pangilinan J."/>
            <person name="LaButti K."/>
            <person name="Riley R."/>
            <person name="Lipzen A."/>
            <person name="Clum A."/>
            <person name="Drula E."/>
            <person name="Henrissat B."/>
            <person name="Kohler A."/>
            <person name="Grigoriev I.V."/>
            <person name="Martin F.M."/>
            <person name="Hacquard S."/>
        </authorList>
    </citation>
    <scope>NUCLEOTIDE SEQUENCE</scope>
    <source>
        <strain evidence="2">MPI-CAGE-CH-0230</strain>
    </source>
</reference>
<name>A0A9P8XW94_9PEZI</name>
<proteinExistence type="predicted"/>
<accession>A0A9P8XW94</accession>
<dbReference type="EMBL" id="JAGTJQ010000009">
    <property type="protein sequence ID" value="KAH7024389.1"/>
    <property type="molecule type" value="Genomic_DNA"/>
</dbReference>
<dbReference type="AlphaFoldDB" id="A0A9P8XW94"/>
<keyword evidence="3" id="KW-1185">Reference proteome</keyword>
<dbReference type="GeneID" id="70184514"/>
<gene>
    <name evidence="2" type="ORF">B0I36DRAFT_331339</name>
</gene>
<evidence type="ECO:0000256" key="1">
    <source>
        <dbReference type="SAM" id="MobiDB-lite"/>
    </source>
</evidence>
<organism evidence="2 3">
    <name type="scientific">Microdochium trichocladiopsis</name>
    <dbReference type="NCBI Taxonomy" id="1682393"/>
    <lineage>
        <taxon>Eukaryota</taxon>
        <taxon>Fungi</taxon>
        <taxon>Dikarya</taxon>
        <taxon>Ascomycota</taxon>
        <taxon>Pezizomycotina</taxon>
        <taxon>Sordariomycetes</taxon>
        <taxon>Xylariomycetidae</taxon>
        <taxon>Xylariales</taxon>
        <taxon>Microdochiaceae</taxon>
        <taxon>Microdochium</taxon>
    </lineage>
</organism>
<feature type="region of interest" description="Disordered" evidence="1">
    <location>
        <begin position="326"/>
        <end position="373"/>
    </location>
</feature>
<comment type="caution">
    <text evidence="2">The sequence shown here is derived from an EMBL/GenBank/DDBJ whole genome shotgun (WGS) entry which is preliminary data.</text>
</comment>
<dbReference type="OrthoDB" id="3928002at2759"/>